<accession>A0A6A7N6M7</accession>
<dbReference type="AlphaFoldDB" id="A0A6A7N6M7"/>
<gene>
    <name evidence="2" type="ORF">GEV02_21025</name>
</gene>
<evidence type="ECO:0008006" key="4">
    <source>
        <dbReference type="Google" id="ProtNLM"/>
    </source>
</evidence>
<proteinExistence type="predicted"/>
<feature type="compositionally biased region" description="Basic and acidic residues" evidence="1">
    <location>
        <begin position="269"/>
        <end position="278"/>
    </location>
</feature>
<comment type="caution">
    <text evidence="2">The sequence shown here is derived from an EMBL/GenBank/DDBJ whole genome shotgun (WGS) entry which is preliminary data.</text>
</comment>
<evidence type="ECO:0000313" key="2">
    <source>
        <dbReference type="EMBL" id="MQA40639.1"/>
    </source>
</evidence>
<dbReference type="Proteomes" id="UP000440498">
    <property type="component" value="Unassembled WGS sequence"/>
</dbReference>
<evidence type="ECO:0000313" key="3">
    <source>
        <dbReference type="Proteomes" id="UP000440498"/>
    </source>
</evidence>
<sequence>MDASYVANADLERINARLIERYGQVDLSGIESASRSIPTKLYSPDAKRLFVRYFHLLQMNMQYISVIGRLYLEDAVVTDAEERLAALIQAATDRVNKAIKQSEQTFRENGVTNLGSFHIAPISADVLVFSSFARRYLELITKLDHLMLMLEIMAIDEFISITAKQQQKSPHKRAIRAIGRESLSQRIRFYKMITAARGVQSSEARGRARSRQRDEEAAPAHGENEAAATGDGDEGRVGAAESGDRDSGAAAHDEDAIQKPRAPRRRTRNIKEPGHAPAEEVAIEQPEHGDAPPAPPMHLTDGVILADPQADSPNPPETGRHLAPPQDLSESAEAAFDAV</sequence>
<feature type="region of interest" description="Disordered" evidence="1">
    <location>
        <begin position="200"/>
        <end position="339"/>
    </location>
</feature>
<evidence type="ECO:0000256" key="1">
    <source>
        <dbReference type="SAM" id="MobiDB-lite"/>
    </source>
</evidence>
<organism evidence="2 3">
    <name type="scientific">Rugamonas aquatica</name>
    <dbReference type="NCBI Taxonomy" id="2743357"/>
    <lineage>
        <taxon>Bacteria</taxon>
        <taxon>Pseudomonadati</taxon>
        <taxon>Pseudomonadota</taxon>
        <taxon>Betaproteobacteria</taxon>
        <taxon>Burkholderiales</taxon>
        <taxon>Oxalobacteraceae</taxon>
        <taxon>Telluria group</taxon>
        <taxon>Rugamonas</taxon>
    </lineage>
</organism>
<dbReference type="EMBL" id="WHUG01000009">
    <property type="protein sequence ID" value="MQA40639.1"/>
    <property type="molecule type" value="Genomic_DNA"/>
</dbReference>
<dbReference type="RefSeq" id="WP_152839936.1">
    <property type="nucleotide sequence ID" value="NZ_WHUG01000009.1"/>
</dbReference>
<name>A0A6A7N6M7_9BURK</name>
<keyword evidence="3" id="KW-1185">Reference proteome</keyword>
<reference evidence="2 3" key="1">
    <citation type="submission" date="2019-10" db="EMBL/GenBank/DDBJ databases">
        <title>Two novel species isolated from a subtropical stream in China.</title>
        <authorList>
            <person name="Lu H."/>
        </authorList>
    </citation>
    <scope>NUCLEOTIDE SEQUENCE [LARGE SCALE GENOMIC DNA]</scope>
    <source>
        <strain evidence="2 3">FT29W</strain>
    </source>
</reference>
<protein>
    <recommendedName>
        <fullName evidence="4">DUF1845 domain-containing protein</fullName>
    </recommendedName>
</protein>
<feature type="compositionally biased region" description="Basic and acidic residues" evidence="1">
    <location>
        <begin position="211"/>
        <end position="224"/>
    </location>
</feature>
<feature type="compositionally biased region" description="Basic and acidic residues" evidence="1">
    <location>
        <begin position="242"/>
        <end position="258"/>
    </location>
</feature>